<accession>W9RWH8</accession>
<feature type="region of interest" description="Disordered" evidence="1">
    <location>
        <begin position="1"/>
        <end position="28"/>
    </location>
</feature>
<dbReference type="EMBL" id="KE345769">
    <property type="protein sequence ID" value="EXC14813.1"/>
    <property type="molecule type" value="Genomic_DNA"/>
</dbReference>
<proteinExistence type="predicted"/>
<evidence type="ECO:0000313" key="3">
    <source>
        <dbReference type="Proteomes" id="UP000030645"/>
    </source>
</evidence>
<evidence type="ECO:0000313" key="2">
    <source>
        <dbReference type="EMBL" id="EXC14813.1"/>
    </source>
</evidence>
<evidence type="ECO:0000256" key="1">
    <source>
        <dbReference type="SAM" id="MobiDB-lite"/>
    </source>
</evidence>
<name>W9RWH8_9ROSA</name>
<sequence length="111" mass="11790">MHSKRPTAAPATPVSSASIATTASKKASVPTVYDGRPVLSLPEGAEELATRAVPCDGIVISVGTDLAWHKPRRNCYLRRDGIATSNAMGRDEIVTSAFLLCRAMSFSTDKI</sequence>
<protein>
    <submittedName>
        <fullName evidence="2">Uncharacterized protein</fullName>
    </submittedName>
</protein>
<dbReference type="Proteomes" id="UP000030645">
    <property type="component" value="Unassembled WGS sequence"/>
</dbReference>
<keyword evidence="3" id="KW-1185">Reference proteome</keyword>
<dbReference type="AlphaFoldDB" id="W9RWH8"/>
<reference evidence="3" key="1">
    <citation type="submission" date="2013-01" db="EMBL/GenBank/DDBJ databases">
        <title>Draft Genome Sequence of a Mulberry Tree, Morus notabilis C.K. Schneid.</title>
        <authorList>
            <person name="He N."/>
            <person name="Zhao S."/>
        </authorList>
    </citation>
    <scope>NUCLEOTIDE SEQUENCE</scope>
</reference>
<organism evidence="2 3">
    <name type="scientific">Morus notabilis</name>
    <dbReference type="NCBI Taxonomy" id="981085"/>
    <lineage>
        <taxon>Eukaryota</taxon>
        <taxon>Viridiplantae</taxon>
        <taxon>Streptophyta</taxon>
        <taxon>Embryophyta</taxon>
        <taxon>Tracheophyta</taxon>
        <taxon>Spermatophyta</taxon>
        <taxon>Magnoliopsida</taxon>
        <taxon>eudicotyledons</taxon>
        <taxon>Gunneridae</taxon>
        <taxon>Pentapetalae</taxon>
        <taxon>rosids</taxon>
        <taxon>fabids</taxon>
        <taxon>Rosales</taxon>
        <taxon>Moraceae</taxon>
        <taxon>Moreae</taxon>
        <taxon>Morus</taxon>
    </lineage>
</organism>
<feature type="compositionally biased region" description="Low complexity" evidence="1">
    <location>
        <begin position="7"/>
        <end position="28"/>
    </location>
</feature>
<gene>
    <name evidence="2" type="ORF">L484_009469</name>
</gene>